<gene>
    <name evidence="1" type="ORF">OVA965_LOCUS35624</name>
    <name evidence="2" type="ORF">TMI583_LOCUS36602</name>
</gene>
<reference evidence="1" key="1">
    <citation type="submission" date="2021-02" db="EMBL/GenBank/DDBJ databases">
        <authorList>
            <person name="Nowell W R."/>
        </authorList>
    </citation>
    <scope>NUCLEOTIDE SEQUENCE</scope>
</reference>
<organism evidence="1 3">
    <name type="scientific">Didymodactylos carnosus</name>
    <dbReference type="NCBI Taxonomy" id="1234261"/>
    <lineage>
        <taxon>Eukaryota</taxon>
        <taxon>Metazoa</taxon>
        <taxon>Spiralia</taxon>
        <taxon>Gnathifera</taxon>
        <taxon>Rotifera</taxon>
        <taxon>Eurotatoria</taxon>
        <taxon>Bdelloidea</taxon>
        <taxon>Philodinida</taxon>
        <taxon>Philodinidae</taxon>
        <taxon>Didymodactylos</taxon>
    </lineage>
</organism>
<dbReference type="Proteomes" id="UP000682733">
    <property type="component" value="Unassembled WGS sequence"/>
</dbReference>
<dbReference type="EMBL" id="CAJNOK010031269">
    <property type="protein sequence ID" value="CAF1470196.1"/>
    <property type="molecule type" value="Genomic_DNA"/>
</dbReference>
<dbReference type="EMBL" id="CAJOBA010053167">
    <property type="protein sequence ID" value="CAF4262341.1"/>
    <property type="molecule type" value="Genomic_DNA"/>
</dbReference>
<evidence type="ECO:0000313" key="2">
    <source>
        <dbReference type="EMBL" id="CAF4262341.1"/>
    </source>
</evidence>
<accession>A0A8S2FHQ1</accession>
<dbReference type="Proteomes" id="UP000677228">
    <property type="component" value="Unassembled WGS sequence"/>
</dbReference>
<name>A0A8S2FHQ1_9BILA</name>
<evidence type="ECO:0000313" key="3">
    <source>
        <dbReference type="Proteomes" id="UP000677228"/>
    </source>
</evidence>
<evidence type="ECO:0000313" key="1">
    <source>
        <dbReference type="EMBL" id="CAF1470196.1"/>
    </source>
</evidence>
<dbReference type="AlphaFoldDB" id="A0A8S2FHQ1"/>
<proteinExistence type="predicted"/>
<comment type="caution">
    <text evidence="1">The sequence shown here is derived from an EMBL/GenBank/DDBJ whole genome shotgun (WGS) entry which is preliminary data.</text>
</comment>
<sequence length="205" mass="24087">MLYDCACILKICMKKRYNTDSLKKNDASTFLDDIALAIDRFHQPDHKQPMCQIQIKADYKCCNSIYYIFKFVVVSLDSRVFSISMWLSEKETAGKHFGLSDFGFIPEMAKINFEIDASNEFGVDYFRPGSQKTYTAREVIEFYWNAKKMHEFKRRVRRIDAVEMALDFRNCSFADIGMWERQLLPLEIEALYNQRTALEKVNLVS</sequence>
<feature type="non-terminal residue" evidence="1">
    <location>
        <position position="1"/>
    </location>
</feature>
<protein>
    <submittedName>
        <fullName evidence="1">Uncharacterized protein</fullName>
    </submittedName>
</protein>